<protein>
    <submittedName>
        <fullName evidence="2">Helix-turn-helix domain containing protein</fullName>
    </submittedName>
</protein>
<dbReference type="Gene3D" id="1.10.10.10">
    <property type="entry name" value="Winged helix-like DNA-binding domain superfamily/Winged helix DNA-binding domain"/>
    <property type="match status" value="1"/>
</dbReference>
<dbReference type="InterPro" id="IPR036388">
    <property type="entry name" value="WH-like_DNA-bd_sf"/>
</dbReference>
<feature type="domain" description="Winged helix-turn-helix" evidence="1">
    <location>
        <begin position="5"/>
        <end position="61"/>
    </location>
</feature>
<dbReference type="PROSITE" id="PS00519">
    <property type="entry name" value="HTH_ASNC_1"/>
    <property type="match status" value="1"/>
</dbReference>
<name>A0A6J7WUS7_9CAUD</name>
<dbReference type="SUPFAM" id="SSF46785">
    <property type="entry name" value="Winged helix' DNA-binding domain"/>
    <property type="match status" value="1"/>
</dbReference>
<evidence type="ECO:0000259" key="1">
    <source>
        <dbReference type="Pfam" id="PF14090"/>
    </source>
</evidence>
<organism evidence="2">
    <name type="scientific">uncultured Caudovirales phage</name>
    <dbReference type="NCBI Taxonomy" id="2100421"/>
    <lineage>
        <taxon>Viruses</taxon>
        <taxon>Duplodnaviria</taxon>
        <taxon>Heunggongvirae</taxon>
        <taxon>Uroviricota</taxon>
        <taxon>Caudoviricetes</taxon>
        <taxon>Peduoviridae</taxon>
        <taxon>Maltschvirus</taxon>
        <taxon>Maltschvirus maltsch</taxon>
    </lineage>
</organism>
<proteinExistence type="predicted"/>
<dbReference type="EMBL" id="LR798294">
    <property type="protein sequence ID" value="CAB5221741.1"/>
    <property type="molecule type" value="Genomic_DNA"/>
</dbReference>
<dbReference type="InterPro" id="IPR055245">
    <property type="entry name" value="HTH_proteobacteria"/>
</dbReference>
<accession>A0A6J7WUS7</accession>
<sequence length="82" mass="8700">MSLQNSVLKTLKSGRQFTAGQMAGLFGTTEASVATRISELRAQGYSIYSNTAKNGKTAYRLGTPSRRMIAAAYAAMGSAVFN</sequence>
<evidence type="ECO:0000313" key="2">
    <source>
        <dbReference type="EMBL" id="CAB5221741.1"/>
    </source>
</evidence>
<gene>
    <name evidence="2" type="ORF">UFOVP242_51</name>
</gene>
<reference evidence="2" key="1">
    <citation type="submission" date="2020-05" db="EMBL/GenBank/DDBJ databases">
        <authorList>
            <person name="Chiriac C."/>
            <person name="Salcher M."/>
            <person name="Ghai R."/>
            <person name="Kavagutti S V."/>
        </authorList>
    </citation>
    <scope>NUCLEOTIDE SEQUENCE</scope>
</reference>
<dbReference type="Pfam" id="PF14090">
    <property type="entry name" value="HTH_39"/>
    <property type="match status" value="1"/>
</dbReference>
<dbReference type="InterPro" id="IPR036390">
    <property type="entry name" value="WH_DNA-bd_sf"/>
</dbReference>
<dbReference type="InterPro" id="IPR019885">
    <property type="entry name" value="Tscrpt_reg_HTH_AsnC-type_CS"/>
</dbReference>